<comment type="caution">
    <text evidence="1">The sequence shown here is derived from an EMBL/GenBank/DDBJ whole genome shotgun (WGS) entry which is preliminary data.</text>
</comment>
<gene>
    <name evidence="1" type="ORF">PHLCEN_2v6798</name>
</gene>
<reference evidence="1 2" key="1">
    <citation type="submission" date="2018-02" db="EMBL/GenBank/DDBJ databases">
        <title>Genome sequence of the basidiomycete white-rot fungus Phlebia centrifuga.</title>
        <authorList>
            <person name="Granchi Z."/>
            <person name="Peng M."/>
            <person name="de Vries R.P."/>
            <person name="Hilden K."/>
            <person name="Makela M.R."/>
            <person name="Grigoriev I."/>
            <person name="Riley R."/>
        </authorList>
    </citation>
    <scope>NUCLEOTIDE SEQUENCE [LARGE SCALE GENOMIC DNA]</scope>
    <source>
        <strain evidence="1 2">FBCC195</strain>
    </source>
</reference>
<evidence type="ECO:0000313" key="2">
    <source>
        <dbReference type="Proteomes" id="UP000186601"/>
    </source>
</evidence>
<sequence>MRWWLLGLNAEIHVDLLRIGWLCHDPWVPHAALWDTISPRVLGPSLKHLEIETSGPVAIWEGAN</sequence>
<accession>A0A2R6NYG8</accession>
<keyword evidence="2" id="KW-1185">Reference proteome</keyword>
<dbReference type="Proteomes" id="UP000186601">
    <property type="component" value="Unassembled WGS sequence"/>
</dbReference>
<name>A0A2R6NYG8_9APHY</name>
<evidence type="ECO:0000313" key="1">
    <source>
        <dbReference type="EMBL" id="PSR80167.1"/>
    </source>
</evidence>
<feature type="non-terminal residue" evidence="1">
    <location>
        <position position="64"/>
    </location>
</feature>
<proteinExistence type="predicted"/>
<dbReference type="AlphaFoldDB" id="A0A2R6NYG8"/>
<dbReference type="EMBL" id="MLYV02000665">
    <property type="protein sequence ID" value="PSR80167.1"/>
    <property type="molecule type" value="Genomic_DNA"/>
</dbReference>
<protein>
    <submittedName>
        <fullName evidence="1">Uncharacterized protein</fullName>
    </submittedName>
</protein>
<organism evidence="1 2">
    <name type="scientific">Hermanssonia centrifuga</name>
    <dbReference type="NCBI Taxonomy" id="98765"/>
    <lineage>
        <taxon>Eukaryota</taxon>
        <taxon>Fungi</taxon>
        <taxon>Dikarya</taxon>
        <taxon>Basidiomycota</taxon>
        <taxon>Agaricomycotina</taxon>
        <taxon>Agaricomycetes</taxon>
        <taxon>Polyporales</taxon>
        <taxon>Meruliaceae</taxon>
        <taxon>Hermanssonia</taxon>
    </lineage>
</organism>